<keyword evidence="1 5" id="KW-0240">DNA-directed RNA polymerase</keyword>
<keyword evidence="5" id="KW-0408">Iron</keyword>
<dbReference type="PANTHER" id="PTHR11800">
    <property type="entry name" value="DNA-DIRECTED RNA POLYMERASE"/>
    <property type="match status" value="1"/>
</dbReference>
<dbReference type="SUPFAM" id="SSF55257">
    <property type="entry name" value="RBP11-like subunits of RNA polymerase"/>
    <property type="match status" value="1"/>
</dbReference>
<feature type="domain" description="4Fe-4S ferredoxin-type" evidence="6">
    <location>
        <begin position="190"/>
        <end position="219"/>
    </location>
</feature>
<dbReference type="InterPro" id="IPR011262">
    <property type="entry name" value="DNA-dir_RNA_pol_insert"/>
</dbReference>
<evidence type="ECO:0000313" key="7">
    <source>
        <dbReference type="EMBL" id="KXB06884.1"/>
    </source>
</evidence>
<keyword evidence="5" id="KW-0003">3Fe-4S</keyword>
<keyword evidence="8" id="KW-1185">Reference proteome</keyword>
<proteinExistence type="inferred from homology"/>
<evidence type="ECO:0000256" key="5">
    <source>
        <dbReference type="HAMAP-Rule" id="MF_00320"/>
    </source>
</evidence>
<dbReference type="PROSITE" id="PS00198">
    <property type="entry name" value="4FE4S_FER_1"/>
    <property type="match status" value="1"/>
</dbReference>
<dbReference type="Gene3D" id="2.170.120.12">
    <property type="entry name" value="DNA-directed RNA polymerase, insert domain"/>
    <property type="match status" value="1"/>
</dbReference>
<dbReference type="InterPro" id="IPR017896">
    <property type="entry name" value="4Fe4S_Fe-S-bd"/>
</dbReference>
<evidence type="ECO:0000256" key="2">
    <source>
        <dbReference type="ARBA" id="ARBA00022490"/>
    </source>
</evidence>
<dbReference type="GO" id="GO:0046872">
    <property type="term" value="F:metal ion binding"/>
    <property type="evidence" value="ECO:0007669"/>
    <property type="project" value="UniProtKB-KW"/>
</dbReference>
<comment type="subcellular location">
    <subcellularLocation>
        <location evidence="5">Cytoplasm</location>
    </subcellularLocation>
</comment>
<comment type="subunit">
    <text evidence="5">Part of the RNA polymerase complex.</text>
</comment>
<dbReference type="SMART" id="SM00662">
    <property type="entry name" value="RPOLD"/>
    <property type="match status" value="1"/>
</dbReference>
<comment type="function">
    <text evidence="5">DNA-dependent RNA polymerase (RNAP) catalyzes the transcription of DNA into RNA using the four ribonucleoside triphosphates as substrates.</text>
</comment>
<dbReference type="GO" id="GO:0016491">
    <property type="term" value="F:oxidoreductase activity"/>
    <property type="evidence" value="ECO:0007669"/>
    <property type="project" value="UniProtKB-ARBA"/>
</dbReference>
<comment type="cofactor">
    <cofactor evidence="5">
        <name>[3Fe-4S] cluster</name>
        <dbReference type="ChEBI" id="CHEBI:21137"/>
    </cofactor>
    <text evidence="5">Binds 1 [3Fe-4S] cluster.</text>
</comment>
<evidence type="ECO:0000259" key="6">
    <source>
        <dbReference type="PROSITE" id="PS51379"/>
    </source>
</evidence>
<dbReference type="Gene3D" id="3.30.70.3110">
    <property type="match status" value="1"/>
</dbReference>
<dbReference type="Proteomes" id="UP000070263">
    <property type="component" value="Unassembled WGS sequence"/>
</dbReference>
<comment type="similarity">
    <text evidence="4 5">Belongs to the archaeal Rpo3/eukaryotic RPB3 RNA polymerase subunit family.</text>
</comment>
<dbReference type="SUPFAM" id="SSF56553">
    <property type="entry name" value="Insert subdomain of RNA polymerase alpha subunit"/>
    <property type="match status" value="1"/>
</dbReference>
<sequence>MEGELIELKDGVLRFLLSGTTPEFANSIRRTILQGIPIMAVNEIEVTANDAVVSDEILAHRLGQLPIRTSDGYLLPSECDCREGRCSNCSVTFDVSEEGPKVVRAKDLKSSDPEAIFVQEEAPIVRLEEGQKIELTAIARLGFGKEHANWQPAIASYKYMPVINIDQEARDDWTKCIDACPEDILKVENGKLEAIDVKECTLCEACTEACPDAIEVKGDSTKFIFRIESTGSLTPEEAVNKALEVMRKKCKDFSEQIERFE</sequence>
<keyword evidence="2 5" id="KW-0963">Cytoplasm</keyword>
<dbReference type="GO" id="GO:0003899">
    <property type="term" value="F:DNA-directed RNA polymerase activity"/>
    <property type="evidence" value="ECO:0007669"/>
    <property type="project" value="UniProtKB-UniRule"/>
</dbReference>
<feature type="binding site" evidence="5">
    <location>
        <position position="203"/>
    </location>
    <ligand>
        <name>[3Fe-4S] cluster</name>
        <dbReference type="ChEBI" id="CHEBI:21137"/>
    </ligand>
</feature>
<dbReference type="InterPro" id="IPR036603">
    <property type="entry name" value="RBP11-like"/>
</dbReference>
<dbReference type="PROSITE" id="PS51379">
    <property type="entry name" value="4FE4S_FER_2"/>
    <property type="match status" value="1"/>
</dbReference>
<dbReference type="GO" id="GO:0003677">
    <property type="term" value="F:DNA binding"/>
    <property type="evidence" value="ECO:0007669"/>
    <property type="project" value="UniProtKB-UniRule"/>
</dbReference>
<keyword evidence="5" id="KW-0411">Iron-sulfur</keyword>
<dbReference type="GO" id="GO:0006351">
    <property type="term" value="P:DNA-templated transcription"/>
    <property type="evidence" value="ECO:0007669"/>
    <property type="project" value="UniProtKB-UniRule"/>
</dbReference>
<dbReference type="InterPro" id="IPR011263">
    <property type="entry name" value="DNA-dir_RNA_pol_RpoA/D/Rpb3"/>
</dbReference>
<dbReference type="GO" id="GO:0000428">
    <property type="term" value="C:DNA-directed RNA polymerase complex"/>
    <property type="evidence" value="ECO:0007669"/>
    <property type="project" value="UniProtKB-KW"/>
</dbReference>
<dbReference type="AlphaFoldDB" id="A0A133VKC1"/>
<keyword evidence="5" id="KW-0808">Transferase</keyword>
<dbReference type="InterPro" id="IPR022842">
    <property type="entry name" value="RNAP_Rpo3/Rpb3/RPAC1"/>
</dbReference>
<evidence type="ECO:0000256" key="4">
    <source>
        <dbReference type="ARBA" id="ARBA00025804"/>
    </source>
</evidence>
<protein>
    <recommendedName>
        <fullName evidence="5">DNA-directed RNA polymerase subunit Rpo3</fullName>
        <ecNumber evidence="5">2.7.7.6</ecNumber>
    </recommendedName>
    <alternativeName>
        <fullName evidence="5">DNA-directed RNA polymerase subunit D</fullName>
    </alternativeName>
</protein>
<reference evidence="7 8" key="1">
    <citation type="journal article" date="2016" name="Sci. Rep.">
        <title>Metabolic traits of an uncultured archaeal lineage -MSBL1- from brine pools of the Red Sea.</title>
        <authorList>
            <person name="Mwirichia R."/>
            <person name="Alam I."/>
            <person name="Rashid M."/>
            <person name="Vinu M."/>
            <person name="Ba-Alawi W."/>
            <person name="Anthony Kamau A."/>
            <person name="Kamanda Ngugi D."/>
            <person name="Goker M."/>
            <person name="Klenk H.P."/>
            <person name="Bajic V."/>
            <person name="Stingl U."/>
        </authorList>
    </citation>
    <scope>NUCLEOTIDE SEQUENCE [LARGE SCALE GENOMIC DNA]</scope>
    <source>
        <strain evidence="7">SCGC-AAA382A20</strain>
    </source>
</reference>
<gene>
    <name evidence="5" type="primary">rpo3</name>
    <name evidence="5" type="synonym">rpoD</name>
    <name evidence="7" type="ORF">AKJ51_02585</name>
</gene>
<dbReference type="InterPro" id="IPR050518">
    <property type="entry name" value="Rpo3/RPB3_RNA_Pol_subunit"/>
</dbReference>
<dbReference type="InterPro" id="IPR017900">
    <property type="entry name" value="4Fe4S_Fe_S_CS"/>
</dbReference>
<dbReference type="PANTHER" id="PTHR11800:SF2">
    <property type="entry name" value="DNA-DIRECTED RNA POLYMERASE II SUBUNIT RPB3"/>
    <property type="match status" value="1"/>
</dbReference>
<evidence type="ECO:0000313" key="8">
    <source>
        <dbReference type="Proteomes" id="UP000070263"/>
    </source>
</evidence>
<dbReference type="NCBIfam" id="NF001988">
    <property type="entry name" value="PRK00783.1"/>
    <property type="match status" value="1"/>
</dbReference>
<keyword evidence="5" id="KW-0548">Nucleotidyltransferase</keyword>
<dbReference type="GO" id="GO:0051538">
    <property type="term" value="F:3 iron, 4 sulfur cluster binding"/>
    <property type="evidence" value="ECO:0007669"/>
    <property type="project" value="UniProtKB-KW"/>
</dbReference>
<organism evidence="7 8">
    <name type="scientific">candidate division MSBL1 archaeon SCGC-AAA382A20</name>
    <dbReference type="NCBI Taxonomy" id="1698280"/>
    <lineage>
        <taxon>Archaea</taxon>
        <taxon>Methanobacteriati</taxon>
        <taxon>Methanobacteriota</taxon>
        <taxon>candidate division MSBL1</taxon>
    </lineage>
</organism>
<dbReference type="InterPro" id="IPR036643">
    <property type="entry name" value="RNApol_insert_sf"/>
</dbReference>
<dbReference type="Pfam" id="PF01193">
    <property type="entry name" value="RNA_pol_L"/>
    <property type="match status" value="1"/>
</dbReference>
<keyword evidence="5" id="KW-0479">Metal-binding</keyword>
<dbReference type="GO" id="GO:0046983">
    <property type="term" value="F:protein dimerization activity"/>
    <property type="evidence" value="ECO:0007669"/>
    <property type="project" value="InterPro"/>
</dbReference>
<comment type="catalytic activity">
    <reaction evidence="5">
        <text>RNA(n) + a ribonucleoside 5'-triphosphate = RNA(n+1) + diphosphate</text>
        <dbReference type="Rhea" id="RHEA:21248"/>
        <dbReference type="Rhea" id="RHEA-COMP:14527"/>
        <dbReference type="Rhea" id="RHEA-COMP:17342"/>
        <dbReference type="ChEBI" id="CHEBI:33019"/>
        <dbReference type="ChEBI" id="CHEBI:61557"/>
        <dbReference type="ChEBI" id="CHEBI:140395"/>
        <dbReference type="EC" id="2.7.7.6"/>
    </reaction>
</comment>
<dbReference type="GO" id="GO:0005737">
    <property type="term" value="C:cytoplasm"/>
    <property type="evidence" value="ECO:0007669"/>
    <property type="project" value="UniProtKB-SubCell"/>
</dbReference>
<accession>A0A133VKC1</accession>
<keyword evidence="3 5" id="KW-0804">Transcription</keyword>
<feature type="binding site" evidence="5">
    <location>
        <position position="206"/>
    </location>
    <ligand>
        <name>[3Fe-4S] cluster</name>
        <dbReference type="ChEBI" id="CHEBI:21137"/>
    </ligand>
</feature>
<feature type="binding site" evidence="5">
    <location>
        <position position="200"/>
    </location>
    <ligand>
        <name>[3Fe-4S] cluster</name>
        <dbReference type="ChEBI" id="CHEBI:21137"/>
    </ligand>
</feature>
<evidence type="ECO:0000256" key="3">
    <source>
        <dbReference type="ARBA" id="ARBA00023163"/>
    </source>
</evidence>
<dbReference type="EMBL" id="LHYE01000025">
    <property type="protein sequence ID" value="KXB06884.1"/>
    <property type="molecule type" value="Genomic_DNA"/>
</dbReference>
<comment type="caution">
    <text evidence="7">The sequence shown here is derived from an EMBL/GenBank/DDBJ whole genome shotgun (WGS) entry which is preliminary data.</text>
</comment>
<dbReference type="Pfam" id="PF01000">
    <property type="entry name" value="RNA_pol_A_bac"/>
    <property type="match status" value="1"/>
</dbReference>
<dbReference type="EC" id="2.7.7.6" evidence="5"/>
<dbReference type="Gene3D" id="3.30.1360.10">
    <property type="entry name" value="RNA polymerase, RBP11-like subunit"/>
    <property type="match status" value="1"/>
</dbReference>
<evidence type="ECO:0000256" key="1">
    <source>
        <dbReference type="ARBA" id="ARBA00022478"/>
    </source>
</evidence>
<dbReference type="HAMAP" id="MF_00320">
    <property type="entry name" value="RNApol_arch_Rpo3"/>
    <property type="match status" value="1"/>
</dbReference>
<name>A0A133VKC1_9EURY</name>